<comment type="caution">
    <text evidence="1">The sequence shown here is derived from an EMBL/GenBank/DDBJ whole genome shotgun (WGS) entry which is preliminary data.</text>
</comment>
<dbReference type="EMBL" id="CAJVPY010023065">
    <property type="protein sequence ID" value="CAG8784417.1"/>
    <property type="molecule type" value="Genomic_DNA"/>
</dbReference>
<gene>
    <name evidence="1" type="ORF">DERYTH_LOCUS20097</name>
</gene>
<sequence>MQIPVQVAFLQLEQMGKKRAFPGQQLLNKLEKQILKKYKP</sequence>
<dbReference type="AlphaFoldDB" id="A0A9N9P1T6"/>
<dbReference type="Proteomes" id="UP000789405">
    <property type="component" value="Unassembled WGS sequence"/>
</dbReference>
<accession>A0A9N9P1T6</accession>
<evidence type="ECO:0000313" key="1">
    <source>
        <dbReference type="EMBL" id="CAG8784417.1"/>
    </source>
</evidence>
<proteinExistence type="predicted"/>
<name>A0A9N9P1T6_9GLOM</name>
<keyword evidence="2" id="KW-1185">Reference proteome</keyword>
<organism evidence="1 2">
    <name type="scientific">Dentiscutata erythropus</name>
    <dbReference type="NCBI Taxonomy" id="1348616"/>
    <lineage>
        <taxon>Eukaryota</taxon>
        <taxon>Fungi</taxon>
        <taxon>Fungi incertae sedis</taxon>
        <taxon>Mucoromycota</taxon>
        <taxon>Glomeromycotina</taxon>
        <taxon>Glomeromycetes</taxon>
        <taxon>Diversisporales</taxon>
        <taxon>Gigasporaceae</taxon>
        <taxon>Dentiscutata</taxon>
    </lineage>
</organism>
<reference evidence="1" key="1">
    <citation type="submission" date="2021-06" db="EMBL/GenBank/DDBJ databases">
        <authorList>
            <person name="Kallberg Y."/>
            <person name="Tangrot J."/>
            <person name="Rosling A."/>
        </authorList>
    </citation>
    <scope>NUCLEOTIDE SEQUENCE</scope>
    <source>
        <strain evidence="1">MA453B</strain>
    </source>
</reference>
<evidence type="ECO:0000313" key="2">
    <source>
        <dbReference type="Proteomes" id="UP000789405"/>
    </source>
</evidence>
<protein>
    <submittedName>
        <fullName evidence="1">25927_t:CDS:1</fullName>
    </submittedName>
</protein>
<feature type="non-terminal residue" evidence="1">
    <location>
        <position position="40"/>
    </location>
</feature>